<dbReference type="PANTHER" id="PTHR19441:SF30">
    <property type="entry name" value="ELAFIN"/>
    <property type="match status" value="1"/>
</dbReference>
<dbReference type="InterPro" id="IPR050514">
    <property type="entry name" value="WAP_four-disulfide_core"/>
</dbReference>
<dbReference type="PANTHER" id="PTHR19441">
    <property type="entry name" value="WHEY ACDIC PROTEIN WAP"/>
    <property type="match status" value="1"/>
</dbReference>
<name>A0A1B6F003_9HEMI</name>
<keyword evidence="3" id="KW-1133">Transmembrane helix</keyword>
<organism evidence="5">
    <name type="scientific">Cuerna arida</name>
    <dbReference type="NCBI Taxonomy" id="1464854"/>
    <lineage>
        <taxon>Eukaryota</taxon>
        <taxon>Metazoa</taxon>
        <taxon>Ecdysozoa</taxon>
        <taxon>Arthropoda</taxon>
        <taxon>Hexapoda</taxon>
        <taxon>Insecta</taxon>
        <taxon>Pterygota</taxon>
        <taxon>Neoptera</taxon>
        <taxon>Paraneoptera</taxon>
        <taxon>Hemiptera</taxon>
        <taxon>Auchenorrhyncha</taxon>
        <taxon>Membracoidea</taxon>
        <taxon>Cicadellidae</taxon>
        <taxon>Cicadellinae</taxon>
        <taxon>Proconiini</taxon>
        <taxon>Cuerna</taxon>
    </lineage>
</organism>
<dbReference type="EMBL" id="GECZ01026133">
    <property type="protein sequence ID" value="JAS43636.1"/>
    <property type="molecule type" value="Transcribed_RNA"/>
</dbReference>
<feature type="domain" description="WAP" evidence="4">
    <location>
        <begin position="94"/>
        <end position="141"/>
    </location>
</feature>
<accession>A0A1B6F003</accession>
<keyword evidence="1" id="KW-0732">Signal</keyword>
<sequence length="152" mass="16579">HGPIHYLDHHLYHYPVDHRLDMLPCVLLCLLSVIVTITEAQQYPRPGDCPPPLPVGVCYPSCSQDGQCEGFYKCCATACGGTVCSRPVTSRRFANLKSGVCPAKPVGPWVCSNRCAVDSDCRGRLKCCRNRCGALACMAPEMGIVFGDYNNL</sequence>
<keyword evidence="3" id="KW-0812">Transmembrane</keyword>
<feature type="domain" description="WAP" evidence="4">
    <location>
        <begin position="42"/>
        <end position="88"/>
    </location>
</feature>
<evidence type="ECO:0000256" key="1">
    <source>
        <dbReference type="ARBA" id="ARBA00022729"/>
    </source>
</evidence>
<dbReference type="SUPFAM" id="SSF57256">
    <property type="entry name" value="Elafin-like"/>
    <property type="match status" value="2"/>
</dbReference>
<feature type="non-terminal residue" evidence="5">
    <location>
        <position position="1"/>
    </location>
</feature>
<dbReference type="InterPro" id="IPR036645">
    <property type="entry name" value="Elafin-like_sf"/>
</dbReference>
<keyword evidence="2" id="KW-1015">Disulfide bond</keyword>
<dbReference type="GO" id="GO:0019731">
    <property type="term" value="P:antibacterial humoral response"/>
    <property type="evidence" value="ECO:0007669"/>
    <property type="project" value="TreeGrafter"/>
</dbReference>
<keyword evidence="3" id="KW-0472">Membrane</keyword>
<reference evidence="5" key="1">
    <citation type="submission" date="2015-11" db="EMBL/GenBank/DDBJ databases">
        <title>De novo transcriptome assembly of four potential Pierce s Disease insect vectors from Arizona vineyards.</title>
        <authorList>
            <person name="Tassone E.E."/>
        </authorList>
    </citation>
    <scope>NUCLEOTIDE SEQUENCE</scope>
</reference>
<dbReference type="Pfam" id="PF00095">
    <property type="entry name" value="WAP"/>
    <property type="match status" value="2"/>
</dbReference>
<dbReference type="GO" id="GO:0005615">
    <property type="term" value="C:extracellular space"/>
    <property type="evidence" value="ECO:0007669"/>
    <property type="project" value="TreeGrafter"/>
</dbReference>
<dbReference type="SMART" id="SM00217">
    <property type="entry name" value="WAP"/>
    <property type="match status" value="2"/>
</dbReference>
<evidence type="ECO:0000259" key="4">
    <source>
        <dbReference type="PROSITE" id="PS51390"/>
    </source>
</evidence>
<evidence type="ECO:0000256" key="2">
    <source>
        <dbReference type="ARBA" id="ARBA00023157"/>
    </source>
</evidence>
<dbReference type="PROSITE" id="PS51390">
    <property type="entry name" value="WAP"/>
    <property type="match status" value="2"/>
</dbReference>
<evidence type="ECO:0000256" key="3">
    <source>
        <dbReference type="SAM" id="Phobius"/>
    </source>
</evidence>
<proteinExistence type="predicted"/>
<gene>
    <name evidence="5" type="ORF">g.18157</name>
</gene>
<dbReference type="Gene3D" id="4.10.75.10">
    <property type="entry name" value="Elafin-like"/>
    <property type="match status" value="2"/>
</dbReference>
<protein>
    <recommendedName>
        <fullName evidence="4">WAP domain-containing protein</fullName>
    </recommendedName>
</protein>
<dbReference type="GO" id="GO:0004867">
    <property type="term" value="F:serine-type endopeptidase inhibitor activity"/>
    <property type="evidence" value="ECO:0007669"/>
    <property type="project" value="TreeGrafter"/>
</dbReference>
<feature type="transmembrane region" description="Helical" evidence="3">
    <location>
        <begin position="20"/>
        <end position="38"/>
    </location>
</feature>
<evidence type="ECO:0000313" key="5">
    <source>
        <dbReference type="EMBL" id="JAS43636.1"/>
    </source>
</evidence>
<dbReference type="AlphaFoldDB" id="A0A1B6F003"/>
<dbReference type="InterPro" id="IPR008197">
    <property type="entry name" value="WAP_dom"/>
</dbReference>
<dbReference type="GO" id="GO:0045087">
    <property type="term" value="P:innate immune response"/>
    <property type="evidence" value="ECO:0007669"/>
    <property type="project" value="TreeGrafter"/>
</dbReference>